<dbReference type="PANTHER" id="PTHR33228">
    <property type="entry name" value="PROTEIN GLUTAMINE DUMPER 4-RELATED"/>
    <property type="match status" value="1"/>
</dbReference>
<protein>
    <submittedName>
        <fullName evidence="10">Uncharacterized protein</fullName>
    </submittedName>
</protein>
<reference evidence="10" key="1">
    <citation type="submission" date="2024-02" db="EMBL/GenBank/DDBJ databases">
        <authorList>
            <consortium name="ELIXIR-Norway"/>
            <consortium name="Elixir Norway"/>
        </authorList>
    </citation>
    <scope>NUCLEOTIDE SEQUENCE</scope>
</reference>
<evidence type="ECO:0000256" key="3">
    <source>
        <dbReference type="ARBA" id="ARBA00022448"/>
    </source>
</evidence>
<keyword evidence="3" id="KW-0813">Transport</keyword>
<feature type="region of interest" description="Disordered" evidence="8">
    <location>
        <begin position="122"/>
        <end position="142"/>
    </location>
</feature>
<organism evidence="10 11">
    <name type="scientific">Sphagnum jensenii</name>
    <dbReference type="NCBI Taxonomy" id="128206"/>
    <lineage>
        <taxon>Eukaryota</taxon>
        <taxon>Viridiplantae</taxon>
        <taxon>Streptophyta</taxon>
        <taxon>Embryophyta</taxon>
        <taxon>Bryophyta</taxon>
        <taxon>Sphagnophytina</taxon>
        <taxon>Sphagnopsida</taxon>
        <taxon>Sphagnales</taxon>
        <taxon>Sphagnaceae</taxon>
        <taxon>Sphagnum</taxon>
    </lineage>
</organism>
<keyword evidence="7 9" id="KW-0472">Membrane</keyword>
<keyword evidence="4 9" id="KW-0812">Transmembrane</keyword>
<comment type="similarity">
    <text evidence="2">Belongs to the GLUTAMINE DUMPER 1 (TC 9.B.60) family.</text>
</comment>
<dbReference type="InterPro" id="IPR040359">
    <property type="entry name" value="GDU"/>
</dbReference>
<keyword evidence="5" id="KW-0029">Amino-acid transport</keyword>
<keyword evidence="6 9" id="KW-1133">Transmembrane helix</keyword>
<feature type="transmembrane region" description="Helical" evidence="9">
    <location>
        <begin position="90"/>
        <end position="110"/>
    </location>
</feature>
<dbReference type="PANTHER" id="PTHR33228:SF77">
    <property type="entry name" value="PROTEIN GLUTAMINE DUMPER 2"/>
    <property type="match status" value="1"/>
</dbReference>
<accession>A0ABP0X813</accession>
<evidence type="ECO:0000256" key="1">
    <source>
        <dbReference type="ARBA" id="ARBA00004167"/>
    </source>
</evidence>
<evidence type="ECO:0000313" key="11">
    <source>
        <dbReference type="Proteomes" id="UP001497444"/>
    </source>
</evidence>
<sequence length="241" mass="26185">MLYNKPTRREIMARKISSGDYTAAAMTRVMSWGSENHVQGSSRRRLLFSPIDRAATVEGDPGLPTNSTAMCKNEKTGLPISCQQPSSTTLLIVGITCMLCLIGVALILLACSCCKRRRNNGNAITEDPQSARRSPADAATLPDSGSLETVIMVRVAGDEEARFVARPAPLKTESTTIPDSDSAQFPTEEEPKAESTVEHQAVVVPVNNQPWNSDPETLLENANALVVEMESHECSEQHMNE</sequence>
<evidence type="ECO:0000256" key="5">
    <source>
        <dbReference type="ARBA" id="ARBA00022970"/>
    </source>
</evidence>
<proteinExistence type="inferred from homology"/>
<dbReference type="Proteomes" id="UP001497444">
    <property type="component" value="Chromosome 6"/>
</dbReference>
<evidence type="ECO:0000256" key="6">
    <source>
        <dbReference type="ARBA" id="ARBA00022989"/>
    </source>
</evidence>
<name>A0ABP0X813_9BRYO</name>
<dbReference type="EMBL" id="OZ020101">
    <property type="protein sequence ID" value="CAK9275243.1"/>
    <property type="molecule type" value="Genomic_DNA"/>
</dbReference>
<comment type="subcellular location">
    <subcellularLocation>
        <location evidence="1">Membrane</location>
        <topology evidence="1">Single-pass membrane protein</topology>
    </subcellularLocation>
</comment>
<evidence type="ECO:0000256" key="2">
    <source>
        <dbReference type="ARBA" id="ARBA00009977"/>
    </source>
</evidence>
<evidence type="ECO:0000256" key="9">
    <source>
        <dbReference type="SAM" id="Phobius"/>
    </source>
</evidence>
<feature type="compositionally biased region" description="Polar residues" evidence="8">
    <location>
        <begin position="122"/>
        <end position="132"/>
    </location>
</feature>
<gene>
    <name evidence="10" type="ORF">CSSPJE1EN1_LOCUS20721</name>
</gene>
<evidence type="ECO:0000256" key="4">
    <source>
        <dbReference type="ARBA" id="ARBA00022692"/>
    </source>
</evidence>
<feature type="compositionally biased region" description="Polar residues" evidence="8">
    <location>
        <begin position="172"/>
        <end position="185"/>
    </location>
</feature>
<feature type="region of interest" description="Disordered" evidence="8">
    <location>
        <begin position="168"/>
        <end position="197"/>
    </location>
</feature>
<evidence type="ECO:0000256" key="8">
    <source>
        <dbReference type="SAM" id="MobiDB-lite"/>
    </source>
</evidence>
<evidence type="ECO:0000313" key="10">
    <source>
        <dbReference type="EMBL" id="CAK9275243.1"/>
    </source>
</evidence>
<keyword evidence="11" id="KW-1185">Reference proteome</keyword>
<evidence type="ECO:0000256" key="7">
    <source>
        <dbReference type="ARBA" id="ARBA00023136"/>
    </source>
</evidence>